<evidence type="ECO:0000256" key="1">
    <source>
        <dbReference type="SAM" id="MobiDB-lite"/>
    </source>
</evidence>
<reference evidence="3" key="3">
    <citation type="journal article" date="2010" name="Genome Res.">
        <title>Population genomic sequencing of Coccidioides fungi reveals recent hybridization and transposon control.</title>
        <authorList>
            <person name="Neafsey D.E."/>
            <person name="Barker B.M."/>
            <person name="Sharpton T.J."/>
            <person name="Stajich J.E."/>
            <person name="Park D.J."/>
            <person name="Whiston E."/>
            <person name="Hung C.-Y."/>
            <person name="McMahan C."/>
            <person name="White J."/>
            <person name="Sykes S."/>
            <person name="Heiman D."/>
            <person name="Young S."/>
            <person name="Zeng Q."/>
            <person name="Abouelleil A."/>
            <person name="Aftuck L."/>
            <person name="Bessette D."/>
            <person name="Brown A."/>
            <person name="FitzGerald M."/>
            <person name="Lui A."/>
            <person name="Macdonald J.P."/>
            <person name="Priest M."/>
            <person name="Orbach M.J."/>
            <person name="Galgiani J.N."/>
            <person name="Kirkland T.N."/>
            <person name="Cole G.T."/>
            <person name="Birren B.W."/>
            <person name="Henn M.R."/>
            <person name="Taylor J.W."/>
            <person name="Rounsley S.D."/>
        </authorList>
    </citation>
    <scope>NUCLEOTIDE SEQUENCE [LARGE SCALE GENOMIC DNA]</scope>
    <source>
        <strain evidence="3">RMSCC 3488</strain>
    </source>
</reference>
<dbReference type="Proteomes" id="UP000054567">
    <property type="component" value="Unassembled WGS sequence"/>
</dbReference>
<organism evidence="2 3">
    <name type="scientific">Coccidioides posadasii RMSCC 3488</name>
    <dbReference type="NCBI Taxonomy" id="454284"/>
    <lineage>
        <taxon>Eukaryota</taxon>
        <taxon>Fungi</taxon>
        <taxon>Dikarya</taxon>
        <taxon>Ascomycota</taxon>
        <taxon>Pezizomycotina</taxon>
        <taxon>Eurotiomycetes</taxon>
        <taxon>Eurotiomycetidae</taxon>
        <taxon>Onygenales</taxon>
        <taxon>Onygenaceae</taxon>
        <taxon>Coccidioides</taxon>
    </lineage>
</organism>
<reference evidence="3" key="2">
    <citation type="journal article" date="2009" name="Genome Res.">
        <title>Comparative genomic analyses of the human fungal pathogens Coccidioides and their relatives.</title>
        <authorList>
            <person name="Sharpton T.J."/>
            <person name="Stajich J.E."/>
            <person name="Rounsley S.D."/>
            <person name="Gardner M.J."/>
            <person name="Wortman J.R."/>
            <person name="Jordar V.S."/>
            <person name="Maiti R."/>
            <person name="Kodira C.D."/>
            <person name="Neafsey D.E."/>
            <person name="Zeng Q."/>
            <person name="Hung C.-Y."/>
            <person name="McMahan C."/>
            <person name="Muszewska A."/>
            <person name="Grynberg M."/>
            <person name="Mandel M.A."/>
            <person name="Kellner E.M."/>
            <person name="Barker B.M."/>
            <person name="Galgiani J.N."/>
            <person name="Orbach M.J."/>
            <person name="Kirkland T.N."/>
            <person name="Cole G.T."/>
            <person name="Henn M.R."/>
            <person name="Birren B.W."/>
            <person name="Taylor J.W."/>
        </authorList>
    </citation>
    <scope>NUCLEOTIDE SEQUENCE [LARGE SCALE GENOMIC DNA]</scope>
    <source>
        <strain evidence="3">RMSCC 3488</strain>
    </source>
</reference>
<dbReference type="VEuPathDB" id="FungiDB:CPAG_07066"/>
<accession>A0A0J6FCL6</accession>
<name>A0A0J6FCL6_COCPO</name>
<protein>
    <submittedName>
        <fullName evidence="2">Uncharacterized protein</fullName>
    </submittedName>
</protein>
<gene>
    <name evidence="2" type="ORF">CPAG_07066</name>
</gene>
<dbReference type="AlphaFoldDB" id="A0A0J6FCL6"/>
<evidence type="ECO:0000313" key="2">
    <source>
        <dbReference type="EMBL" id="KMM70756.1"/>
    </source>
</evidence>
<feature type="region of interest" description="Disordered" evidence="1">
    <location>
        <begin position="1"/>
        <end position="54"/>
    </location>
</feature>
<sequence>MERDDFRKDDKHDDDDALKSGASIKGGRTESPRLATPHNCHHTGGSRRQFPTTSPYLVSGPGPITSHRCQRHPSALLDFVKGSLPFVRLALRRKLLVAACFTDIIIIACYAD</sequence>
<feature type="compositionally biased region" description="Basic and acidic residues" evidence="1">
    <location>
        <begin position="1"/>
        <end position="11"/>
    </location>
</feature>
<reference evidence="2 3" key="1">
    <citation type="submission" date="2007-06" db="EMBL/GenBank/DDBJ databases">
        <title>The Genome Sequence of Coccidioides posadasii RMSCC_3488.</title>
        <authorList>
            <consortium name="Coccidioides Genome Resources Consortium"/>
            <consortium name="The Broad Institute Genome Sequencing Platform"/>
            <person name="Henn M.R."/>
            <person name="Sykes S."/>
            <person name="Young S."/>
            <person name="Jaffe D."/>
            <person name="Berlin A."/>
            <person name="Alvarez P."/>
            <person name="Butler J."/>
            <person name="Gnerre S."/>
            <person name="Grabherr M."/>
            <person name="Mauceli E."/>
            <person name="Brockman W."/>
            <person name="Kodira C."/>
            <person name="Alvarado L."/>
            <person name="Zeng Q."/>
            <person name="Crawford M."/>
            <person name="Antoine C."/>
            <person name="Devon K."/>
            <person name="Galgiani J."/>
            <person name="Orsborn K."/>
            <person name="Lewis M.L."/>
            <person name="Nusbaum C."/>
            <person name="Galagan J."/>
            <person name="Birren B."/>
        </authorList>
    </citation>
    <scope>NUCLEOTIDE SEQUENCE [LARGE SCALE GENOMIC DNA]</scope>
    <source>
        <strain evidence="2 3">RMSCC 3488</strain>
    </source>
</reference>
<dbReference type="EMBL" id="DS268112">
    <property type="protein sequence ID" value="KMM70756.1"/>
    <property type="molecule type" value="Genomic_DNA"/>
</dbReference>
<proteinExistence type="predicted"/>
<evidence type="ECO:0000313" key="3">
    <source>
        <dbReference type="Proteomes" id="UP000054567"/>
    </source>
</evidence>